<evidence type="ECO:0000313" key="9">
    <source>
        <dbReference type="Proteomes" id="UP000218387"/>
    </source>
</evidence>
<dbReference type="Pfam" id="PF02687">
    <property type="entry name" value="FtsX"/>
    <property type="match status" value="1"/>
</dbReference>
<keyword evidence="9" id="KW-1185">Reference proteome</keyword>
<evidence type="ECO:0000256" key="4">
    <source>
        <dbReference type="ARBA" id="ARBA00022989"/>
    </source>
</evidence>
<dbReference type="InterPro" id="IPR052536">
    <property type="entry name" value="ABC-4_Integral_Memb_Prot"/>
</dbReference>
<evidence type="ECO:0000256" key="6">
    <source>
        <dbReference type="PIRNR" id="PIRNR018968"/>
    </source>
</evidence>
<dbReference type="AlphaFoldDB" id="A0A4P9CEE6"/>
<reference evidence="8 9" key="1">
    <citation type="submission" date="2018-05" db="EMBL/GenBank/DDBJ databases">
        <title>Genome comparison of Eubacterium sp.</title>
        <authorList>
            <person name="Feng Y."/>
            <person name="Sanchez-Andrea I."/>
            <person name="Stams A.J.M."/>
            <person name="De Vos W.M."/>
        </authorList>
    </citation>
    <scope>NUCLEOTIDE SEQUENCE [LARGE SCALE GENOMIC DNA]</scope>
    <source>
        <strain evidence="8 9">YI</strain>
    </source>
</reference>
<keyword evidence="2 6" id="KW-1003">Cell membrane</keyword>
<feature type="transmembrane region" description="Helical" evidence="6">
    <location>
        <begin position="20"/>
        <end position="44"/>
    </location>
</feature>
<dbReference type="InterPro" id="IPR003838">
    <property type="entry name" value="ABC3_permease_C"/>
</dbReference>
<organism evidence="8 9">
    <name type="scientific">Eubacterium maltosivorans</name>
    <dbReference type="NCBI Taxonomy" id="2041044"/>
    <lineage>
        <taxon>Bacteria</taxon>
        <taxon>Bacillati</taxon>
        <taxon>Bacillota</taxon>
        <taxon>Clostridia</taxon>
        <taxon>Eubacteriales</taxon>
        <taxon>Eubacteriaceae</taxon>
        <taxon>Eubacterium</taxon>
    </lineage>
</organism>
<dbReference type="PROSITE" id="PS51257">
    <property type="entry name" value="PROKAR_LIPOPROTEIN"/>
    <property type="match status" value="1"/>
</dbReference>
<name>A0A4P9CEE6_EUBML</name>
<evidence type="ECO:0000313" key="8">
    <source>
        <dbReference type="EMBL" id="QCT73102.1"/>
    </source>
</evidence>
<feature type="transmembrane region" description="Helical" evidence="6">
    <location>
        <begin position="228"/>
        <end position="253"/>
    </location>
</feature>
<dbReference type="Proteomes" id="UP000218387">
    <property type="component" value="Chromosome"/>
</dbReference>
<gene>
    <name evidence="8" type="ORF">CPZ25_017885</name>
</gene>
<evidence type="ECO:0000256" key="5">
    <source>
        <dbReference type="ARBA" id="ARBA00023136"/>
    </source>
</evidence>
<evidence type="ECO:0000256" key="3">
    <source>
        <dbReference type="ARBA" id="ARBA00022692"/>
    </source>
</evidence>
<accession>A0A4P9CEE6</accession>
<dbReference type="PANTHER" id="PTHR46795:SF3">
    <property type="entry name" value="ABC TRANSPORTER PERMEASE"/>
    <property type="match status" value="1"/>
</dbReference>
<dbReference type="PIRSF" id="PIRSF018968">
    <property type="entry name" value="ABC_permease_BceB"/>
    <property type="match status" value="1"/>
</dbReference>
<feature type="transmembrane region" description="Helical" evidence="6">
    <location>
        <begin position="56"/>
        <end position="75"/>
    </location>
</feature>
<dbReference type="EMBL" id="CP029487">
    <property type="protein sequence ID" value="QCT73102.1"/>
    <property type="molecule type" value="Genomic_DNA"/>
</dbReference>
<dbReference type="GO" id="GO:0005886">
    <property type="term" value="C:plasma membrane"/>
    <property type="evidence" value="ECO:0007669"/>
    <property type="project" value="UniProtKB-SubCell"/>
</dbReference>
<keyword evidence="6" id="KW-0813">Transport</keyword>
<feature type="transmembrane region" description="Helical" evidence="6">
    <location>
        <begin position="585"/>
        <end position="604"/>
    </location>
</feature>
<feature type="transmembrane region" description="Helical" evidence="6">
    <location>
        <begin position="531"/>
        <end position="551"/>
    </location>
</feature>
<keyword evidence="3 6" id="KW-0812">Transmembrane</keyword>
<feature type="transmembrane region" description="Helical" evidence="6">
    <location>
        <begin position="624"/>
        <end position="641"/>
    </location>
</feature>
<feature type="transmembrane region" description="Helical" evidence="6">
    <location>
        <begin position="155"/>
        <end position="178"/>
    </location>
</feature>
<keyword evidence="5 6" id="KW-0472">Membrane</keyword>
<feature type="transmembrane region" description="Helical" evidence="6">
    <location>
        <begin position="294"/>
        <end position="317"/>
    </location>
</feature>
<proteinExistence type="inferred from homology"/>
<dbReference type="PANTHER" id="PTHR46795">
    <property type="entry name" value="ABC TRANSPORTER PERMEASE-RELATED-RELATED"/>
    <property type="match status" value="1"/>
</dbReference>
<keyword evidence="4 6" id="KW-1133">Transmembrane helix</keyword>
<sequence length="653" mass="72118">MKLIDLAYKNLKKNYRFYLLYFLSVTLVLAIYSCFKAFSMNTLIMKKISEDGRVEAMTGVVSVILMAFVLFYMAYSNSFFTKRRMGELGIYALLGFQKTKIMGLLFFENLLIISAALLSGLIVGSFFHKSVVLLLTVLLDLKVNLSEVPLFNPDALFQTILFVAAALILLFLFNGVFLKKLSVLSMVRLQKKSEKPLRLRPVLAVLGLALLASGYCLAFNITAGIRSLWVTIGFLPMAGLTFLLVTAGTVFFIRSFLPSGIQMICRRKKLFYRPDTIVVLPKFVHRIRSNARMLILLTLLSTATLGILGSTLCTYSFSAQGLSRITPAALEFPGDDSEKTKEALSLIRRHHPAEDYQIIESCLLIAVSDSPGLPEFEYAKKNNGPHFAIISLTDYNKRMSDMKKAAAPSLTQNEAILTRYMSGSSQSAGDACDLALPDGTCQRVHITETTLDNATGFANEGVGTLVVSDNLYTALAQSGLETTSVVSIFGDSLSEDAATAKALSPLFEGDYRFASACLKRDEFMVASSPNLLLTAFGTLIFFIAMGCILYFKSLSDTCYDIKDFEILKKLGYQNKVLHRIVGKQNLILFSIPCVLGGLHSFFALQCYNALMPQIISSAALLPPFMLSYALYLAVFALYYIITQHACCRIADNA</sequence>
<dbReference type="GO" id="GO:0055085">
    <property type="term" value="P:transmembrane transport"/>
    <property type="evidence" value="ECO:0007669"/>
    <property type="project" value="UniProtKB-UniRule"/>
</dbReference>
<evidence type="ECO:0000256" key="2">
    <source>
        <dbReference type="ARBA" id="ARBA00022475"/>
    </source>
</evidence>
<evidence type="ECO:0000259" key="7">
    <source>
        <dbReference type="Pfam" id="PF02687"/>
    </source>
</evidence>
<comment type="similarity">
    <text evidence="6">Belongs to the ABC-4 integral membrane protein family.</text>
</comment>
<evidence type="ECO:0000256" key="1">
    <source>
        <dbReference type="ARBA" id="ARBA00004651"/>
    </source>
</evidence>
<feature type="transmembrane region" description="Helical" evidence="6">
    <location>
        <begin position="199"/>
        <end position="222"/>
    </location>
</feature>
<dbReference type="RefSeq" id="WP_096919030.1">
    <property type="nucleotide sequence ID" value="NZ_CP029487.1"/>
</dbReference>
<comment type="subcellular location">
    <subcellularLocation>
        <location evidence="1 6">Cell membrane</location>
        <topology evidence="1 6">Multi-pass membrane protein</topology>
    </subcellularLocation>
</comment>
<dbReference type="InterPro" id="IPR027022">
    <property type="entry name" value="ABC_permease_BceB-typ"/>
</dbReference>
<feature type="transmembrane region" description="Helical" evidence="6">
    <location>
        <begin position="110"/>
        <end position="135"/>
    </location>
</feature>
<dbReference type="KEGG" id="emt:CPZ25_017885"/>
<protein>
    <submittedName>
        <fullName evidence="8">ABC transporter permease</fullName>
    </submittedName>
</protein>
<feature type="domain" description="ABC3 transporter permease C-terminal" evidence="7">
    <location>
        <begin position="60"/>
        <end position="172"/>
    </location>
</feature>